<proteinExistence type="predicted"/>
<organism evidence="2 3">
    <name type="scientific">Diabrotica balteata</name>
    <name type="common">Banded cucumber beetle</name>
    <dbReference type="NCBI Taxonomy" id="107213"/>
    <lineage>
        <taxon>Eukaryota</taxon>
        <taxon>Metazoa</taxon>
        <taxon>Ecdysozoa</taxon>
        <taxon>Arthropoda</taxon>
        <taxon>Hexapoda</taxon>
        <taxon>Insecta</taxon>
        <taxon>Pterygota</taxon>
        <taxon>Neoptera</taxon>
        <taxon>Endopterygota</taxon>
        <taxon>Coleoptera</taxon>
        <taxon>Polyphaga</taxon>
        <taxon>Cucujiformia</taxon>
        <taxon>Chrysomeloidea</taxon>
        <taxon>Chrysomelidae</taxon>
        <taxon>Galerucinae</taxon>
        <taxon>Diabroticina</taxon>
        <taxon>Diabroticites</taxon>
        <taxon>Diabrotica</taxon>
    </lineage>
</organism>
<name>A0A9N9STY4_DIABA</name>
<dbReference type="Gene3D" id="2.70.220.10">
    <property type="entry name" value="Ganglioside GM2 activator"/>
    <property type="match status" value="1"/>
</dbReference>
<evidence type="ECO:0000256" key="1">
    <source>
        <dbReference type="ARBA" id="ARBA00022729"/>
    </source>
</evidence>
<dbReference type="AlphaFoldDB" id="A0A9N9STY4"/>
<accession>A0A9N9STY4</accession>
<keyword evidence="3" id="KW-1185">Reference proteome</keyword>
<dbReference type="Proteomes" id="UP001153709">
    <property type="component" value="Chromosome 3"/>
</dbReference>
<reference evidence="2" key="1">
    <citation type="submission" date="2022-01" db="EMBL/GenBank/DDBJ databases">
        <authorList>
            <person name="King R."/>
        </authorList>
    </citation>
    <scope>NUCLEOTIDE SEQUENCE</scope>
</reference>
<dbReference type="InterPro" id="IPR036846">
    <property type="entry name" value="GM2-AP_sf"/>
</dbReference>
<dbReference type="OrthoDB" id="6715045at2759"/>
<protein>
    <submittedName>
        <fullName evidence="2">Uncharacterized protein</fullName>
    </submittedName>
</protein>
<keyword evidence="1" id="KW-0732">Signal</keyword>
<evidence type="ECO:0000313" key="3">
    <source>
        <dbReference type="Proteomes" id="UP001153709"/>
    </source>
</evidence>
<evidence type="ECO:0000313" key="2">
    <source>
        <dbReference type="EMBL" id="CAG9832051.1"/>
    </source>
</evidence>
<sequence length="178" mass="20398">MDRVMAIYKKVVGPAQIQINSIDNCPQDTTLNGINMQLKLDEQGKSVSGNVTLTSDFDAKVKINLRQISNQPIITYLNQKGFCKLADDFLDDHAYTKLFSDEDAEVESICPIPKGSYFIKELRTDFAVWRVRYGMLGYKKYQLELVREGQLLLCLKLGVKVTLKSLTEYDEYRNINKQ</sequence>
<gene>
    <name evidence="2" type="ORF">DIABBA_LOCUS5587</name>
</gene>
<dbReference type="EMBL" id="OU898278">
    <property type="protein sequence ID" value="CAG9832051.1"/>
    <property type="molecule type" value="Genomic_DNA"/>
</dbReference>